<sequence length="84" mass="9836">MLRSLFWAKGLFTLLSLGSVVFAIMIYFIRGEMSFLVNRTAAVLLLLFILHERYCQQPLFRHWAMIFYWLVGAGMLTLFIVDTL</sequence>
<keyword evidence="1" id="KW-0472">Membrane</keyword>
<dbReference type="EMBL" id="JTJJ01000090">
    <property type="protein sequence ID" value="KHJ66204.1"/>
    <property type="molecule type" value="Genomic_DNA"/>
</dbReference>
<evidence type="ECO:0000313" key="2">
    <source>
        <dbReference type="EMBL" id="KHJ66204.1"/>
    </source>
</evidence>
<comment type="caution">
    <text evidence="2">The sequence shown here is derived from an EMBL/GenBank/DDBJ whole genome shotgun (WGS) entry which is preliminary data.</text>
</comment>
<evidence type="ECO:0000313" key="3">
    <source>
        <dbReference type="Proteomes" id="UP000030853"/>
    </source>
</evidence>
<dbReference type="AlphaFoldDB" id="A0A0B1R0N9"/>
<accession>A0A0B1R0N9</accession>
<keyword evidence="1" id="KW-0812">Transmembrane</keyword>
<dbReference type="RefSeq" id="WP_039334961.1">
    <property type="nucleotide sequence ID" value="NZ_JTJJ01000090.1"/>
</dbReference>
<evidence type="ECO:0000256" key="1">
    <source>
        <dbReference type="SAM" id="Phobius"/>
    </source>
</evidence>
<name>A0A0B1R0N9_9GAMM</name>
<feature type="transmembrane region" description="Helical" evidence="1">
    <location>
        <begin position="63"/>
        <end position="81"/>
    </location>
</feature>
<reference evidence="2 3" key="1">
    <citation type="submission" date="2014-11" db="EMBL/GenBank/DDBJ databases">
        <title>Genome sequencing of Pantoea rodasii ND03.</title>
        <authorList>
            <person name="Muhamad Yunos N.Y."/>
            <person name="Chan K.-G."/>
        </authorList>
    </citation>
    <scope>NUCLEOTIDE SEQUENCE [LARGE SCALE GENOMIC DNA]</scope>
    <source>
        <strain evidence="2 3">ND03</strain>
    </source>
</reference>
<feature type="transmembrane region" description="Helical" evidence="1">
    <location>
        <begin position="35"/>
        <end position="51"/>
    </location>
</feature>
<proteinExistence type="predicted"/>
<organism evidence="2 3">
    <name type="scientific">Pantoea rodasii</name>
    <dbReference type="NCBI Taxonomy" id="1076549"/>
    <lineage>
        <taxon>Bacteria</taxon>
        <taxon>Pseudomonadati</taxon>
        <taxon>Pseudomonadota</taxon>
        <taxon>Gammaproteobacteria</taxon>
        <taxon>Enterobacterales</taxon>
        <taxon>Erwiniaceae</taxon>
        <taxon>Pantoea</taxon>
    </lineage>
</organism>
<dbReference type="Proteomes" id="UP000030853">
    <property type="component" value="Unassembled WGS sequence"/>
</dbReference>
<feature type="transmembrane region" description="Helical" evidence="1">
    <location>
        <begin position="12"/>
        <end position="29"/>
    </location>
</feature>
<gene>
    <name evidence="2" type="ORF">QU24_20505</name>
</gene>
<keyword evidence="1" id="KW-1133">Transmembrane helix</keyword>
<protein>
    <submittedName>
        <fullName evidence="2">Uncharacterized protein</fullName>
    </submittedName>
</protein>